<evidence type="ECO:0000259" key="1">
    <source>
        <dbReference type="Pfam" id="PF07791"/>
    </source>
</evidence>
<proteinExistence type="predicted"/>
<feature type="domain" description="Immunity MXAN-0049 protein" evidence="1">
    <location>
        <begin position="49"/>
        <end position="175"/>
    </location>
</feature>
<dbReference type="Proteomes" id="UP001304650">
    <property type="component" value="Chromosome"/>
</dbReference>
<evidence type="ECO:0000313" key="3">
    <source>
        <dbReference type="Proteomes" id="UP001304650"/>
    </source>
</evidence>
<sequence length="278" mass="32229">MKVWWLDYHPVFNTVNFANDEDERDVRELVKKAIPISDNWGKYQVVLENKEKPSDILRELGGALIVSGRTKEVISQLSDCKVEFLPLTSVDGEFYVLNVLTVLNCVNPNHSKEKRLSSGKLLEYVELELYKDVVQDKDIFKIMLHEGDRVLPKIYVSDQLKSLIENQLEGFQLVEMWDSEFSWKQKEEKYSNMCEAVDKSLKKTFDFGKAVDFVKNNKEKVAYSGKWALKVDDENEILLGQLQLDGGYIWINPAFYPPIILGLTWGTKEKRNMLFGIF</sequence>
<accession>A0AA96LRF7</accession>
<organism evidence="2 3">
    <name type="scientific">Paenibacillus roseopurpureus</name>
    <dbReference type="NCBI Taxonomy" id="2918901"/>
    <lineage>
        <taxon>Bacteria</taxon>
        <taxon>Bacillati</taxon>
        <taxon>Bacillota</taxon>
        <taxon>Bacilli</taxon>
        <taxon>Bacillales</taxon>
        <taxon>Paenibacillaceae</taxon>
        <taxon>Paenibacillus</taxon>
    </lineage>
</organism>
<name>A0AA96LRF7_9BACL</name>
<keyword evidence="3" id="KW-1185">Reference proteome</keyword>
<dbReference type="EMBL" id="CP130319">
    <property type="protein sequence ID" value="WNR46907.1"/>
    <property type="molecule type" value="Genomic_DNA"/>
</dbReference>
<gene>
    <name evidence="2" type="ORF">MJB10_12705</name>
</gene>
<dbReference type="KEGG" id="proo:MJB10_12705"/>
<dbReference type="RefSeq" id="WP_314805352.1">
    <property type="nucleotide sequence ID" value="NZ_CP130319.1"/>
</dbReference>
<reference evidence="2" key="1">
    <citation type="submission" date="2022-02" db="EMBL/GenBank/DDBJ databases">
        <title>Paenibacillus sp. MBLB1832 Whole Genome Shotgun Sequencing.</title>
        <authorList>
            <person name="Hwang C.Y."/>
            <person name="Cho E.-S."/>
            <person name="Seo M.-J."/>
        </authorList>
    </citation>
    <scope>NUCLEOTIDE SEQUENCE</scope>
    <source>
        <strain evidence="2">MBLB1832</strain>
    </source>
</reference>
<dbReference type="Pfam" id="PF07791">
    <property type="entry name" value="Imm11"/>
    <property type="match status" value="1"/>
</dbReference>
<dbReference type="AlphaFoldDB" id="A0AA96LRF7"/>
<protein>
    <recommendedName>
        <fullName evidence="1">Immunity MXAN-0049 protein domain-containing protein</fullName>
    </recommendedName>
</protein>
<evidence type="ECO:0000313" key="2">
    <source>
        <dbReference type="EMBL" id="WNR46907.1"/>
    </source>
</evidence>
<dbReference type="InterPro" id="IPR012433">
    <property type="entry name" value="Imm11"/>
</dbReference>